<dbReference type="AlphaFoldDB" id="A0A9D2BQ21"/>
<evidence type="ECO:0000259" key="5">
    <source>
        <dbReference type="PROSITE" id="PS51123"/>
    </source>
</evidence>
<dbReference type="Proteomes" id="UP000823847">
    <property type="component" value="Unassembled WGS sequence"/>
</dbReference>
<dbReference type="InterPro" id="IPR036737">
    <property type="entry name" value="OmpA-like_sf"/>
</dbReference>
<reference evidence="6" key="2">
    <citation type="submission" date="2021-04" db="EMBL/GenBank/DDBJ databases">
        <authorList>
            <person name="Gilroy R."/>
        </authorList>
    </citation>
    <scope>NUCLEOTIDE SEQUENCE</scope>
    <source>
        <strain evidence="6">ChiHecec2B26-12326</strain>
    </source>
</reference>
<comment type="caution">
    <text evidence="6">The sequence shown here is derived from an EMBL/GenBank/DDBJ whole genome shotgun (WGS) entry which is preliminary data.</text>
</comment>
<dbReference type="InterPro" id="IPR006664">
    <property type="entry name" value="OMP_bac"/>
</dbReference>
<evidence type="ECO:0000313" key="6">
    <source>
        <dbReference type="EMBL" id="HIX86187.1"/>
    </source>
</evidence>
<dbReference type="InterPro" id="IPR050330">
    <property type="entry name" value="Bact_OuterMem_StrucFunc"/>
</dbReference>
<evidence type="ECO:0000256" key="2">
    <source>
        <dbReference type="ARBA" id="ARBA00023136"/>
    </source>
</evidence>
<keyword evidence="2 4" id="KW-0472">Membrane</keyword>
<gene>
    <name evidence="6" type="ORF">H9848_06225</name>
</gene>
<keyword evidence="3" id="KW-0998">Cell outer membrane</keyword>
<accession>A0A9D2BQ21</accession>
<name>A0A9D2BQ21_9BACT</name>
<dbReference type="PANTHER" id="PTHR30329:SF21">
    <property type="entry name" value="LIPOPROTEIN YIAD-RELATED"/>
    <property type="match status" value="1"/>
</dbReference>
<dbReference type="InterPro" id="IPR006690">
    <property type="entry name" value="OMPA-like_CS"/>
</dbReference>
<dbReference type="GO" id="GO:0009279">
    <property type="term" value="C:cell outer membrane"/>
    <property type="evidence" value="ECO:0007669"/>
    <property type="project" value="UniProtKB-SubCell"/>
</dbReference>
<dbReference type="Gene3D" id="3.30.1330.60">
    <property type="entry name" value="OmpA-like domain"/>
    <property type="match status" value="1"/>
</dbReference>
<reference evidence="6" key="1">
    <citation type="journal article" date="2021" name="PeerJ">
        <title>Extensive microbial diversity within the chicken gut microbiome revealed by metagenomics and culture.</title>
        <authorList>
            <person name="Gilroy R."/>
            <person name="Ravi A."/>
            <person name="Getino M."/>
            <person name="Pursley I."/>
            <person name="Horton D.L."/>
            <person name="Alikhan N.F."/>
            <person name="Baker D."/>
            <person name="Gharbi K."/>
            <person name="Hall N."/>
            <person name="Watson M."/>
            <person name="Adriaenssens E.M."/>
            <person name="Foster-Nyarko E."/>
            <person name="Jarju S."/>
            <person name="Secka A."/>
            <person name="Antonio M."/>
            <person name="Oren A."/>
            <person name="Chaudhuri R.R."/>
            <person name="La Ragione R."/>
            <person name="Hildebrand F."/>
            <person name="Pallen M.J."/>
        </authorList>
    </citation>
    <scope>NUCLEOTIDE SEQUENCE</scope>
    <source>
        <strain evidence="6">ChiHecec2B26-12326</strain>
    </source>
</reference>
<proteinExistence type="predicted"/>
<organism evidence="6 7">
    <name type="scientific">Candidatus Parabacteroides intestinigallinarum</name>
    <dbReference type="NCBI Taxonomy" id="2838722"/>
    <lineage>
        <taxon>Bacteria</taxon>
        <taxon>Pseudomonadati</taxon>
        <taxon>Bacteroidota</taxon>
        <taxon>Bacteroidia</taxon>
        <taxon>Bacteroidales</taxon>
        <taxon>Tannerellaceae</taxon>
        <taxon>Parabacteroides</taxon>
    </lineage>
</organism>
<dbReference type="PANTHER" id="PTHR30329">
    <property type="entry name" value="STATOR ELEMENT OF FLAGELLAR MOTOR COMPLEX"/>
    <property type="match status" value="1"/>
</dbReference>
<evidence type="ECO:0000313" key="7">
    <source>
        <dbReference type="Proteomes" id="UP000823847"/>
    </source>
</evidence>
<dbReference type="Pfam" id="PF00691">
    <property type="entry name" value="OmpA"/>
    <property type="match status" value="1"/>
</dbReference>
<feature type="domain" description="OmpA-like" evidence="5">
    <location>
        <begin position="17"/>
        <end position="125"/>
    </location>
</feature>
<dbReference type="PRINTS" id="PR01021">
    <property type="entry name" value="OMPADOMAIN"/>
</dbReference>
<dbReference type="EMBL" id="DXEN01000046">
    <property type="protein sequence ID" value="HIX86187.1"/>
    <property type="molecule type" value="Genomic_DNA"/>
</dbReference>
<dbReference type="PROSITE" id="PS51123">
    <property type="entry name" value="OMPA_2"/>
    <property type="match status" value="1"/>
</dbReference>
<dbReference type="PROSITE" id="PS01068">
    <property type="entry name" value="OMPA_1"/>
    <property type="match status" value="1"/>
</dbReference>
<dbReference type="CDD" id="cd07185">
    <property type="entry name" value="OmpA_C-like"/>
    <property type="match status" value="1"/>
</dbReference>
<dbReference type="SUPFAM" id="SSF103088">
    <property type="entry name" value="OmpA-like"/>
    <property type="match status" value="1"/>
</dbReference>
<sequence>MVFPKGPAGKSAYEVWVDEVINDSYEITADSEETLDKIATIFKQDTSRRFLITGQTDARGSEAFNQALSEARAGEVVKALEKRDVPHEMMKWRGIGKKIAIASPSDSDNVRRGDRKITVELITNMDYWNQIPRLIVK</sequence>
<dbReference type="InterPro" id="IPR006665">
    <property type="entry name" value="OmpA-like"/>
</dbReference>
<protein>
    <submittedName>
        <fullName evidence="6">OmpA family protein</fullName>
    </submittedName>
</protein>
<comment type="subcellular location">
    <subcellularLocation>
        <location evidence="1">Cell outer membrane</location>
    </subcellularLocation>
</comment>
<evidence type="ECO:0000256" key="3">
    <source>
        <dbReference type="ARBA" id="ARBA00023237"/>
    </source>
</evidence>
<evidence type="ECO:0000256" key="1">
    <source>
        <dbReference type="ARBA" id="ARBA00004442"/>
    </source>
</evidence>
<evidence type="ECO:0000256" key="4">
    <source>
        <dbReference type="PROSITE-ProRule" id="PRU00473"/>
    </source>
</evidence>